<dbReference type="Pfam" id="PF16038">
    <property type="entry name" value="TMIE"/>
    <property type="match status" value="1"/>
</dbReference>
<evidence type="ECO:0000256" key="1">
    <source>
        <dbReference type="SAM" id="Phobius"/>
    </source>
</evidence>
<dbReference type="WBParaSite" id="scaffold13790_cov193.g17091">
    <property type="protein sequence ID" value="scaffold13790_cov193.g17091"/>
    <property type="gene ID" value="scaffold13790_cov193.g17091"/>
</dbReference>
<name>A0A915LLR1_MELJA</name>
<keyword evidence="2" id="KW-1185">Reference proteome</keyword>
<dbReference type="PANTHER" id="PTHR28635">
    <property type="entry name" value="TRANSMEMBRANE INNER EAR EXPRESSED PROTEIN"/>
    <property type="match status" value="1"/>
</dbReference>
<dbReference type="AlphaFoldDB" id="A0A915LLR1"/>
<feature type="transmembrane region" description="Helical" evidence="1">
    <location>
        <begin position="20"/>
        <end position="42"/>
    </location>
</feature>
<dbReference type="Proteomes" id="UP000887561">
    <property type="component" value="Unplaced"/>
</dbReference>
<keyword evidence="1" id="KW-1133">Transmembrane helix</keyword>
<dbReference type="PANTHER" id="PTHR28635:SF1">
    <property type="entry name" value="TRANSMEMBRANE INNER EAR EXPRESSED PROTEIN"/>
    <property type="match status" value="1"/>
</dbReference>
<sequence>MREEMALLDQYVAPGLRLWMLIGLVSSVLLTMIVIVCCFVRLRIPRTKRQIELRAAKRRKRKAERAGTDFADQHEQDHHYRGGQTIVLNSFNMPTSTNNGGRGYRKNSENHHHSSAVAACSIPV</sequence>
<proteinExistence type="predicted"/>
<evidence type="ECO:0000313" key="3">
    <source>
        <dbReference type="WBParaSite" id="scaffold13790_cov193.g17091"/>
    </source>
</evidence>
<evidence type="ECO:0000313" key="2">
    <source>
        <dbReference type="Proteomes" id="UP000887561"/>
    </source>
</evidence>
<reference evidence="3" key="1">
    <citation type="submission" date="2022-11" db="UniProtKB">
        <authorList>
            <consortium name="WormBaseParasite"/>
        </authorList>
    </citation>
    <scope>IDENTIFICATION</scope>
</reference>
<accession>A0A915LLR1</accession>
<organism evidence="2 3">
    <name type="scientific">Meloidogyne javanica</name>
    <name type="common">Root-knot nematode worm</name>
    <dbReference type="NCBI Taxonomy" id="6303"/>
    <lineage>
        <taxon>Eukaryota</taxon>
        <taxon>Metazoa</taxon>
        <taxon>Ecdysozoa</taxon>
        <taxon>Nematoda</taxon>
        <taxon>Chromadorea</taxon>
        <taxon>Rhabditida</taxon>
        <taxon>Tylenchina</taxon>
        <taxon>Tylenchomorpha</taxon>
        <taxon>Tylenchoidea</taxon>
        <taxon>Meloidogynidae</taxon>
        <taxon>Meloidogyninae</taxon>
        <taxon>Meloidogyne</taxon>
        <taxon>Meloidogyne incognita group</taxon>
    </lineage>
</organism>
<dbReference type="InterPro" id="IPR032006">
    <property type="entry name" value="TMIE"/>
</dbReference>
<keyword evidence="1" id="KW-0472">Membrane</keyword>
<protein>
    <submittedName>
        <fullName evidence="3">Uncharacterized protein</fullName>
    </submittedName>
</protein>
<keyword evidence="1" id="KW-0812">Transmembrane</keyword>